<organism evidence="2 3">
    <name type="scientific">Rhodococcus jostii (strain RHA1)</name>
    <dbReference type="NCBI Taxonomy" id="101510"/>
    <lineage>
        <taxon>Bacteria</taxon>
        <taxon>Bacillati</taxon>
        <taxon>Actinomycetota</taxon>
        <taxon>Actinomycetes</taxon>
        <taxon>Mycobacteriales</taxon>
        <taxon>Nocardiaceae</taxon>
        <taxon>Rhodococcus</taxon>
    </lineage>
</organism>
<dbReference type="AlphaFoldDB" id="Q0RWM4"/>
<dbReference type="OrthoDB" id="153350at2"/>
<proteinExistence type="inferred from homology"/>
<gene>
    <name evidence="2" type="ordered locus">RHA1_ro10119</name>
</gene>
<comment type="similarity">
    <text evidence="1">Belongs to the enoyl-CoA hydratase/isomerase family.</text>
</comment>
<dbReference type="InterPro" id="IPR001753">
    <property type="entry name" value="Enoyl-CoA_hydra/iso"/>
</dbReference>
<reference evidence="3" key="1">
    <citation type="journal article" date="2006" name="Proc. Natl. Acad. Sci. U.S.A.">
        <title>The complete genome of Rhodococcus sp. RHA1 provides insights into a catabolic powerhouse.</title>
        <authorList>
            <person name="McLeod M.P."/>
            <person name="Warren R.L."/>
            <person name="Hsiao W.W.L."/>
            <person name="Araki N."/>
            <person name="Myhre M."/>
            <person name="Fernandes C."/>
            <person name="Miyazawa D."/>
            <person name="Wong W."/>
            <person name="Lillquist A.L."/>
            <person name="Wang D."/>
            <person name="Dosanjh M."/>
            <person name="Hara H."/>
            <person name="Petrescu A."/>
            <person name="Morin R.D."/>
            <person name="Yang G."/>
            <person name="Stott J.M."/>
            <person name="Schein J.E."/>
            <person name="Shin H."/>
            <person name="Smailus D."/>
            <person name="Siddiqui A.S."/>
            <person name="Marra M.A."/>
            <person name="Jones S.J.M."/>
            <person name="Holt R."/>
            <person name="Brinkman F.S.L."/>
            <person name="Miyauchi K."/>
            <person name="Fukuda M."/>
            <person name="Davies J.E."/>
            <person name="Mohn W.W."/>
            <person name="Eltis L.D."/>
        </authorList>
    </citation>
    <scope>NUCLEOTIDE SEQUENCE [LARGE SCALE GENOMIC DNA]</scope>
    <source>
        <strain evidence="3">RHA1</strain>
    </source>
</reference>
<dbReference type="CDD" id="cd06558">
    <property type="entry name" value="crotonase-like"/>
    <property type="match status" value="1"/>
</dbReference>
<dbReference type="Pfam" id="PF00378">
    <property type="entry name" value="ECH_1"/>
    <property type="match status" value="1"/>
</dbReference>
<keyword evidence="2" id="KW-0614">Plasmid</keyword>
<dbReference type="SUPFAM" id="SSF52096">
    <property type="entry name" value="ClpP/crotonase"/>
    <property type="match status" value="1"/>
</dbReference>
<evidence type="ECO:0000313" key="3">
    <source>
        <dbReference type="Proteomes" id="UP000008710"/>
    </source>
</evidence>
<evidence type="ECO:0000256" key="1">
    <source>
        <dbReference type="ARBA" id="ARBA00005254"/>
    </source>
</evidence>
<dbReference type="EC" id="4.2.1.-" evidence="2"/>
<sequence>MVLPNLVAAEEDTYSRVLCDQHDGVLRVTLNRTTALNAINATMAKRLQQLWSLVRDDASIHSIIVSAAGVEAFCMGFDVRDPPEPVPSGGDDVGSGAFPRISPKECGVDKHLIVTVNGIACRESFRFLRDADVVVASSNASFFEPPRFTPADDVSNREGGLPAGLRTICATNPTVHNPVTALQAHHAGLVHEVVPLASLRGTAERLAQGMTVDS</sequence>
<accession>Q0RWM4</accession>
<dbReference type="KEGG" id="rha:RHA1_ro10119"/>
<dbReference type="PANTHER" id="PTHR43802">
    <property type="entry name" value="ENOYL-COA HYDRATASE"/>
    <property type="match status" value="1"/>
</dbReference>
<name>Q0RWM4_RHOJR</name>
<dbReference type="PANTHER" id="PTHR43802:SF1">
    <property type="entry name" value="IP11341P-RELATED"/>
    <property type="match status" value="1"/>
</dbReference>
<dbReference type="Proteomes" id="UP000008710">
    <property type="component" value="Plasmid pRHL2"/>
</dbReference>
<evidence type="ECO:0000313" key="2">
    <source>
        <dbReference type="EMBL" id="ABH00312.1"/>
    </source>
</evidence>
<dbReference type="RefSeq" id="WP_011599981.1">
    <property type="nucleotide sequence ID" value="NC_008270.1"/>
</dbReference>
<dbReference type="EMBL" id="CP000433">
    <property type="protein sequence ID" value="ABH00312.1"/>
    <property type="molecule type" value="Genomic_DNA"/>
</dbReference>
<dbReference type="GO" id="GO:0016829">
    <property type="term" value="F:lyase activity"/>
    <property type="evidence" value="ECO:0007669"/>
    <property type="project" value="UniProtKB-KW"/>
</dbReference>
<dbReference type="Gene3D" id="3.90.226.10">
    <property type="entry name" value="2-enoyl-CoA Hydratase, Chain A, domain 1"/>
    <property type="match status" value="1"/>
</dbReference>
<dbReference type="HOGENOM" id="CLU_1288041_0_0_11"/>
<dbReference type="InterPro" id="IPR029045">
    <property type="entry name" value="ClpP/crotonase-like_dom_sf"/>
</dbReference>
<dbReference type="PATRIC" id="fig|101510.16.peg.8526"/>
<geneLocation type="plasmid" evidence="2 3">
    <name>pRHL2</name>
</geneLocation>
<keyword evidence="2" id="KW-0456">Lyase</keyword>
<protein>
    <submittedName>
        <fullName evidence="2">Probable enoyl-CoA hydratase</fullName>
        <ecNumber evidence="2">4.2.1.-</ecNumber>
    </submittedName>
</protein>